<evidence type="ECO:0000256" key="1">
    <source>
        <dbReference type="SAM" id="SignalP"/>
    </source>
</evidence>
<dbReference type="EMBL" id="KZ992797">
    <property type="protein sequence ID" value="RKP06900.1"/>
    <property type="molecule type" value="Genomic_DNA"/>
</dbReference>
<keyword evidence="1" id="KW-0732">Signal</keyword>
<evidence type="ECO:0000313" key="2">
    <source>
        <dbReference type="EMBL" id="RKP06900.1"/>
    </source>
</evidence>
<reference evidence="3" key="1">
    <citation type="journal article" date="2018" name="Nat. Microbiol.">
        <title>Leveraging single-cell genomics to expand the fungal tree of life.</title>
        <authorList>
            <person name="Ahrendt S.R."/>
            <person name="Quandt C.A."/>
            <person name="Ciobanu D."/>
            <person name="Clum A."/>
            <person name="Salamov A."/>
            <person name="Andreopoulos B."/>
            <person name="Cheng J.F."/>
            <person name="Woyke T."/>
            <person name="Pelin A."/>
            <person name="Henrissat B."/>
            <person name="Reynolds N.K."/>
            <person name="Benny G.L."/>
            <person name="Smith M.E."/>
            <person name="James T.Y."/>
            <person name="Grigoriev I.V."/>
        </authorList>
    </citation>
    <scope>NUCLEOTIDE SEQUENCE [LARGE SCALE GENOMIC DNA]</scope>
    <source>
        <strain evidence="3">RSA 1356</strain>
    </source>
</reference>
<gene>
    <name evidence="2" type="ORF">THASP1DRAFT_24858</name>
</gene>
<name>A0A4P9XNS8_9FUNG</name>
<proteinExistence type="predicted"/>
<feature type="chain" id="PRO_5020702345" evidence="1">
    <location>
        <begin position="30"/>
        <end position="188"/>
    </location>
</feature>
<keyword evidence="3" id="KW-1185">Reference proteome</keyword>
<evidence type="ECO:0000313" key="3">
    <source>
        <dbReference type="Proteomes" id="UP000271241"/>
    </source>
</evidence>
<accession>A0A4P9XNS8</accession>
<protein>
    <submittedName>
        <fullName evidence="2">Uncharacterized protein</fullName>
    </submittedName>
</protein>
<dbReference type="Proteomes" id="UP000271241">
    <property type="component" value="Unassembled WGS sequence"/>
</dbReference>
<dbReference type="AlphaFoldDB" id="A0A4P9XNS8"/>
<feature type="signal peptide" evidence="1">
    <location>
        <begin position="1"/>
        <end position="29"/>
    </location>
</feature>
<organism evidence="2 3">
    <name type="scientific">Thamnocephalis sphaerospora</name>
    <dbReference type="NCBI Taxonomy" id="78915"/>
    <lineage>
        <taxon>Eukaryota</taxon>
        <taxon>Fungi</taxon>
        <taxon>Fungi incertae sedis</taxon>
        <taxon>Zoopagomycota</taxon>
        <taxon>Zoopagomycotina</taxon>
        <taxon>Zoopagomycetes</taxon>
        <taxon>Zoopagales</taxon>
        <taxon>Sigmoideomycetaceae</taxon>
        <taxon>Thamnocephalis</taxon>
    </lineage>
</organism>
<sequence>MRLAFLFNAAAVTLVGLVLFGLSTSSAAAAAEADAVLMKLVWQRNVYDLSRVSLQNAIRVGYDREKVFYDVEIAYPKDSAMPQSLVFKKYALDSAAVADTKRLVIYYTARGKPKSYEIHNQDDTSVLVTVDYSRLWGAGKMHIKSRPSGIEGTLKGAKSWDARLVTFSVEFVDLPLFVRKSRNVRHSA</sequence>